<dbReference type="Proteomes" id="UP001217631">
    <property type="component" value="Plasmid pHNGDW697-1"/>
</dbReference>
<organism evidence="2 3">
    <name type="scientific">Pseudomonas juntendi</name>
    <dbReference type="NCBI Taxonomy" id="2666183"/>
    <lineage>
        <taxon>Bacteria</taxon>
        <taxon>Pseudomonadati</taxon>
        <taxon>Pseudomonadota</taxon>
        <taxon>Gammaproteobacteria</taxon>
        <taxon>Pseudomonadales</taxon>
        <taxon>Pseudomonadaceae</taxon>
        <taxon>Pseudomonas</taxon>
    </lineage>
</organism>
<sequence length="168" mass="17572">MKKALSALALLALTSPGLAAAGEPSAQPSRSLPVIEPGPGKEILVVSLVALPFIAKPAGTEGVLQAYVKKWGSLAEGRGSFSKMESNVVQQMEDCRCSIRMTVQKDGTGRIQPNDGVATIACEQPGGNVIVSDVPGFLIGTDRQLGLVESDGEKGFFVPQTTLHIPME</sequence>
<feature type="chain" id="PRO_5042557128" evidence="1">
    <location>
        <begin position="21"/>
        <end position="168"/>
    </location>
</feature>
<gene>
    <name evidence="2" type="ORF">PWA60_27760</name>
</gene>
<evidence type="ECO:0000313" key="2">
    <source>
        <dbReference type="EMBL" id="WEA23272.1"/>
    </source>
</evidence>
<protein>
    <submittedName>
        <fullName evidence="2">Uncharacterized protein</fullName>
    </submittedName>
</protein>
<dbReference type="EMBL" id="CP118678">
    <property type="protein sequence ID" value="WEA23272.1"/>
    <property type="molecule type" value="Genomic_DNA"/>
</dbReference>
<evidence type="ECO:0000313" key="3">
    <source>
        <dbReference type="Proteomes" id="UP001217631"/>
    </source>
</evidence>
<evidence type="ECO:0000256" key="1">
    <source>
        <dbReference type="SAM" id="SignalP"/>
    </source>
</evidence>
<geneLocation type="plasmid" evidence="2 3">
    <name>pHNGDW697-1</name>
</geneLocation>
<dbReference type="RefSeq" id="WP_139813993.1">
    <property type="nucleotide sequence ID" value="NZ_CP118678.1"/>
</dbReference>
<keyword evidence="1" id="KW-0732">Signal</keyword>
<name>A0AAJ5S750_9PSED</name>
<proteinExistence type="predicted"/>
<accession>A0AAJ5S750</accession>
<keyword evidence="2" id="KW-0614">Plasmid</keyword>
<feature type="signal peptide" evidence="1">
    <location>
        <begin position="1"/>
        <end position="20"/>
    </location>
</feature>
<dbReference type="AlphaFoldDB" id="A0AAJ5S750"/>
<reference evidence="2" key="1">
    <citation type="submission" date="2023-02" db="EMBL/GenBank/DDBJ databases">
        <title>tmexCD-toprJ-like cluster.</title>
        <authorList>
            <person name="Gao X."/>
            <person name="Wang C."/>
            <person name="Liu J."/>
        </authorList>
    </citation>
    <scope>NUCLEOTIDE SEQUENCE</scope>
    <source>
        <strain evidence="2">GDW21C697WI</strain>
        <plasmid evidence="2">pHNGDW697-1</plasmid>
    </source>
</reference>